<sequence length="50" mass="5075">MTGDPGALVFADGSPRAVVVVDLTPEGDRISGVFSVTNPDKPTGIRPPAP</sequence>
<name>A0ABQ3SG02_9ACTN</name>
<evidence type="ECO:0000313" key="1">
    <source>
        <dbReference type="EMBL" id="GHI67070.1"/>
    </source>
</evidence>
<dbReference type="RefSeq" id="WP_189745893.1">
    <property type="nucleotide sequence ID" value="NZ_BMRL01000019.1"/>
</dbReference>
<organism evidence="1 2">
    <name type="scientific">Streptomyces nojiriensis</name>
    <dbReference type="NCBI Taxonomy" id="66374"/>
    <lineage>
        <taxon>Bacteria</taxon>
        <taxon>Bacillati</taxon>
        <taxon>Actinomycetota</taxon>
        <taxon>Actinomycetes</taxon>
        <taxon>Kitasatosporales</taxon>
        <taxon>Streptomycetaceae</taxon>
        <taxon>Streptomyces</taxon>
    </lineage>
</organism>
<evidence type="ECO:0008006" key="3">
    <source>
        <dbReference type="Google" id="ProtNLM"/>
    </source>
</evidence>
<proteinExistence type="predicted"/>
<dbReference type="EMBL" id="BNEC01000003">
    <property type="protein sequence ID" value="GHI67070.1"/>
    <property type="molecule type" value="Genomic_DNA"/>
</dbReference>
<dbReference type="GeneID" id="95593430"/>
<accession>A0ABQ3SG02</accession>
<evidence type="ECO:0000313" key="2">
    <source>
        <dbReference type="Proteomes" id="UP000613974"/>
    </source>
</evidence>
<protein>
    <recommendedName>
        <fullName evidence="3">RNA polymerase sigma-70 factor, ECF subfamily</fullName>
    </recommendedName>
</protein>
<reference evidence="2" key="1">
    <citation type="submission" date="2023-07" db="EMBL/GenBank/DDBJ databases">
        <title>Whole genome shotgun sequence of Streptomyces nojiriensis NBRC 13794.</title>
        <authorList>
            <person name="Komaki H."/>
            <person name="Tamura T."/>
        </authorList>
    </citation>
    <scope>NUCLEOTIDE SEQUENCE [LARGE SCALE GENOMIC DNA]</scope>
    <source>
        <strain evidence="2">NBRC 13794</strain>
    </source>
</reference>
<comment type="caution">
    <text evidence="1">The sequence shown here is derived from an EMBL/GenBank/DDBJ whole genome shotgun (WGS) entry which is preliminary data.</text>
</comment>
<gene>
    <name evidence="1" type="ORF">Snoj_09880</name>
</gene>
<keyword evidence="2" id="KW-1185">Reference proteome</keyword>
<dbReference type="Proteomes" id="UP000613974">
    <property type="component" value="Unassembled WGS sequence"/>
</dbReference>